<evidence type="ECO:0000313" key="3">
    <source>
        <dbReference type="EMBL" id="GIJ52294.1"/>
    </source>
</evidence>
<evidence type="ECO:0000259" key="2">
    <source>
        <dbReference type="Pfam" id="PF00534"/>
    </source>
</evidence>
<gene>
    <name evidence="3" type="ORF">Val02_91800</name>
</gene>
<organism evidence="3 4">
    <name type="scientific">Virgisporangium aliadipatigenens</name>
    <dbReference type="NCBI Taxonomy" id="741659"/>
    <lineage>
        <taxon>Bacteria</taxon>
        <taxon>Bacillati</taxon>
        <taxon>Actinomycetota</taxon>
        <taxon>Actinomycetes</taxon>
        <taxon>Micromonosporales</taxon>
        <taxon>Micromonosporaceae</taxon>
        <taxon>Virgisporangium</taxon>
    </lineage>
</organism>
<dbReference type="Gene3D" id="3.40.50.2000">
    <property type="entry name" value="Glycogen Phosphorylase B"/>
    <property type="match status" value="2"/>
</dbReference>
<keyword evidence="1 3" id="KW-0808">Transferase</keyword>
<comment type="caution">
    <text evidence="3">The sequence shown here is derived from an EMBL/GenBank/DDBJ whole genome shotgun (WGS) entry which is preliminary data.</text>
</comment>
<dbReference type="PANTHER" id="PTHR12526">
    <property type="entry name" value="GLYCOSYLTRANSFERASE"/>
    <property type="match status" value="1"/>
</dbReference>
<dbReference type="GO" id="GO:0016757">
    <property type="term" value="F:glycosyltransferase activity"/>
    <property type="evidence" value="ECO:0007669"/>
    <property type="project" value="InterPro"/>
</dbReference>
<evidence type="ECO:0000313" key="4">
    <source>
        <dbReference type="Proteomes" id="UP000619260"/>
    </source>
</evidence>
<keyword evidence="4" id="KW-1185">Reference proteome</keyword>
<dbReference type="CDD" id="cd03801">
    <property type="entry name" value="GT4_PimA-like"/>
    <property type="match status" value="1"/>
</dbReference>
<feature type="domain" description="Glycosyl transferase family 1" evidence="2">
    <location>
        <begin position="159"/>
        <end position="319"/>
    </location>
</feature>
<dbReference type="SUPFAM" id="SSF53756">
    <property type="entry name" value="UDP-Glycosyltransferase/glycogen phosphorylase"/>
    <property type="match status" value="1"/>
</dbReference>
<accession>A0A8J3YUS5</accession>
<dbReference type="Proteomes" id="UP000619260">
    <property type="component" value="Unassembled WGS sequence"/>
</dbReference>
<dbReference type="AlphaFoldDB" id="A0A8J3YUS5"/>
<sequence length="343" mass="36193">MTVVEAVLPNDIDDPTAPSGGNHYDRRVLDGLADLGWSVREHAAHGAWPTPSDAERDDLAAIFDGFPDGAPVLVDGLIASVVPELFEKHAHRLRTAILVHLPHDSAAEARALAAAATVIATSEWTRRALLARYGLPASGVHAAAPGVDPAPLNAFSATGERLLCVAAVAPHKGHDLLVEALLDTRELPWECTCVGSVVRDADFAARVRFRALKNGLSAERLRFVGARTGPDLDAAYAAADLFVLPSRGETYGMVVTEALSRGIPVLAAETNGLPEALGTAPDGSTPGLLVPPDDPAALSRALRQWLTDTDLRDRLRRSAAGRRDTLTGWHVTAALVGRALATC</sequence>
<protein>
    <submittedName>
        <fullName evidence="3">Glycosyl transferase</fullName>
    </submittedName>
</protein>
<name>A0A8J3YUS5_9ACTN</name>
<dbReference type="RefSeq" id="WP_203905693.1">
    <property type="nucleotide sequence ID" value="NZ_BOPF01000073.1"/>
</dbReference>
<dbReference type="InterPro" id="IPR001296">
    <property type="entry name" value="Glyco_trans_1"/>
</dbReference>
<dbReference type="Pfam" id="PF00534">
    <property type="entry name" value="Glycos_transf_1"/>
    <property type="match status" value="1"/>
</dbReference>
<proteinExistence type="predicted"/>
<dbReference type="EMBL" id="BOPF01000073">
    <property type="protein sequence ID" value="GIJ52294.1"/>
    <property type="molecule type" value="Genomic_DNA"/>
</dbReference>
<reference evidence="3" key="1">
    <citation type="submission" date="2021-01" db="EMBL/GenBank/DDBJ databases">
        <title>Whole genome shotgun sequence of Virgisporangium aliadipatigenens NBRC 105644.</title>
        <authorList>
            <person name="Komaki H."/>
            <person name="Tamura T."/>
        </authorList>
    </citation>
    <scope>NUCLEOTIDE SEQUENCE</scope>
    <source>
        <strain evidence="3">NBRC 105644</strain>
    </source>
</reference>
<evidence type="ECO:0000256" key="1">
    <source>
        <dbReference type="ARBA" id="ARBA00022679"/>
    </source>
</evidence>